<dbReference type="Proteomes" id="UP001318682">
    <property type="component" value="Chromosome"/>
</dbReference>
<name>A0ABZ2BTB2_9RHOB</name>
<protein>
    <submittedName>
        <fullName evidence="1">Uncharacterized protein</fullName>
    </submittedName>
</protein>
<organism evidence="1 2">
    <name type="scientific">Roseobacter fucihabitans</name>
    <dbReference type="NCBI Taxonomy" id="1537242"/>
    <lineage>
        <taxon>Bacteria</taxon>
        <taxon>Pseudomonadati</taxon>
        <taxon>Pseudomonadota</taxon>
        <taxon>Alphaproteobacteria</taxon>
        <taxon>Rhodobacterales</taxon>
        <taxon>Roseobacteraceae</taxon>
        <taxon>Roseobacter</taxon>
    </lineage>
</organism>
<dbReference type="RefSeq" id="WP_187430071.1">
    <property type="nucleotide sequence ID" value="NZ_CP143423.1"/>
</dbReference>
<sequence length="517" mass="55339">MPIKPIAYVAVLTLSAMLTPVLGAMGVRASEPLSVIDWVQQNPDQPAITSVAMPRTEPAVAQSGQIPQVSVEPLKGDALRIIGLVPSRVTGLGEDIWRGSDPAELSARLLNLPEFQLPAAQALLYTVLLTETRGPGNDAAAEDLFTLARVSALQRFGALDPALALIEQAGVTRDKAHFATYMDVALLTGQEWAACNIIGAQLHLSPGMAHRIFCAARKGNWSTAALLFDTASALDVISKEETALLDRFLHPEYFEGLAPLRPPSPITPLLFRLHEAIGEPLTTRLLPRAYAVADLRDLAGWKAQLEAAERLAQSGALPENRLLGLYTERLPAASGGIWDRVEAIQQLDTALDTGSAKAVNKTLVNAWNAMQDAGLETAFAGILAERLQGLSLSGQAAQIAERLIYLSPLYRDARYPEVAPLVQAVATGDPSLITSDDLFGQAIIEGFKPDAADARLITMAKQGREGEVILRALALLQEGIEGDAGALRKGLGTLRALGFEETARRASLQILLLDRFG</sequence>
<reference evidence="2" key="2">
    <citation type="submission" date="2024-01" db="EMBL/GenBank/DDBJ databases">
        <title>Roseobacter fucihabitans sp. nov., isolated from the brown alga Fucus spiralis.</title>
        <authorList>
            <person name="Hahnke S."/>
            <person name="Berger M."/>
            <person name="Schlingloff A."/>
            <person name="Athale I."/>
            <person name="Neumann-Schaal M."/>
            <person name="Adenaya A."/>
            <person name="Poehlein A."/>
            <person name="Daniel R."/>
            <person name="Pertersen J."/>
            <person name="Brinkhoff T."/>
        </authorList>
    </citation>
    <scope>NUCLEOTIDE SEQUENCE [LARGE SCALE GENOMIC DNA]</scope>
    <source>
        <strain evidence="2">B14</strain>
    </source>
</reference>
<proteinExistence type="predicted"/>
<dbReference type="EMBL" id="CP143423">
    <property type="protein sequence ID" value="WVX49267.1"/>
    <property type="molecule type" value="Genomic_DNA"/>
</dbReference>
<gene>
    <name evidence="1" type="ORF">ROLI_023560</name>
</gene>
<evidence type="ECO:0000313" key="2">
    <source>
        <dbReference type="Proteomes" id="UP001318682"/>
    </source>
</evidence>
<reference evidence="1 2" key="1">
    <citation type="submission" date="2015-07" db="EMBL/GenBank/DDBJ databases">
        <authorList>
            <person name="Voget S."/>
            <person name="Dogs M."/>
            <person name="Brinkhoff T.H."/>
            <person name="Daniel R."/>
        </authorList>
    </citation>
    <scope>NUCLEOTIDE SEQUENCE [LARGE SCALE GENOMIC DNA]</scope>
    <source>
        <strain evidence="1 2">B14</strain>
    </source>
</reference>
<evidence type="ECO:0000313" key="1">
    <source>
        <dbReference type="EMBL" id="WVX49267.1"/>
    </source>
</evidence>
<accession>A0ABZ2BTB2</accession>
<keyword evidence="2" id="KW-1185">Reference proteome</keyword>